<dbReference type="AlphaFoldDB" id="A0A4Q7E078"/>
<organism evidence="1 2">
    <name type="scientific">Pseudoalteromonas rubra</name>
    <dbReference type="NCBI Taxonomy" id="43658"/>
    <lineage>
        <taxon>Bacteria</taxon>
        <taxon>Pseudomonadati</taxon>
        <taxon>Pseudomonadota</taxon>
        <taxon>Gammaproteobacteria</taxon>
        <taxon>Alteromonadales</taxon>
        <taxon>Pseudoalteromonadaceae</taxon>
        <taxon>Pseudoalteromonas</taxon>
    </lineage>
</organism>
<accession>A0A4Q7E078</accession>
<name>A0A4Q7E078_9GAMM</name>
<protein>
    <submittedName>
        <fullName evidence="1">SMI1/KNR4 family protein</fullName>
    </submittedName>
</protein>
<comment type="caution">
    <text evidence="1">The sequence shown here is derived from an EMBL/GenBank/DDBJ whole genome shotgun (WGS) entry which is preliminary data.</text>
</comment>
<dbReference type="Proteomes" id="UP000292345">
    <property type="component" value="Unassembled WGS sequence"/>
</dbReference>
<reference evidence="1 2" key="1">
    <citation type="submission" date="2018-01" db="EMBL/GenBank/DDBJ databases">
        <title>Co-occurrence of chitin degradation, pigmentation and bioactivity in marine Pseudoalteromonas.</title>
        <authorList>
            <person name="Paulsen S."/>
            <person name="Gram L."/>
            <person name="Machado H."/>
        </authorList>
    </citation>
    <scope>NUCLEOTIDE SEQUENCE [LARGE SCALE GENOMIC DNA]</scope>
    <source>
        <strain evidence="1 2">S1946</strain>
    </source>
</reference>
<sequence length="212" mass="23354">MGKYIDKLLSISCDSFVQEQANLTSELRGIAGNLAQELEALLNKKNGFFAFESALRVFSSCSSQLSIGLDDWNSEALWRKDYNGLADGCLFFAEDIFGGQFCIKNGVVCAFDPETAGLEEMAASIEQWAQEILNEYNVWTGYSLAHVWQEHSGALSSELRLMPKTPFVCGGQFELDNLIAINAVSGMKSRANLACQIVDLPDGAQIEFKIIE</sequence>
<proteinExistence type="predicted"/>
<dbReference type="EMBL" id="PPUZ01000066">
    <property type="protein sequence ID" value="RZM74389.1"/>
    <property type="molecule type" value="Genomic_DNA"/>
</dbReference>
<evidence type="ECO:0000313" key="1">
    <source>
        <dbReference type="EMBL" id="RZM74389.1"/>
    </source>
</evidence>
<evidence type="ECO:0000313" key="2">
    <source>
        <dbReference type="Proteomes" id="UP000292345"/>
    </source>
</evidence>
<gene>
    <name evidence="1" type="ORF">C3B51_19720</name>
</gene>
<dbReference type="RefSeq" id="WP_130246146.1">
    <property type="nucleotide sequence ID" value="NZ_PPUZ01000066.1"/>
</dbReference>